<name>A0A150LUY1_9BACL</name>
<evidence type="ECO:0000313" key="3">
    <source>
        <dbReference type="Proteomes" id="UP000075455"/>
    </source>
</evidence>
<dbReference type="Proteomes" id="UP000075455">
    <property type="component" value="Unassembled WGS sequence"/>
</dbReference>
<accession>A0A150LUY1</accession>
<dbReference type="PATRIC" id="fig|81408.3.peg.3283"/>
<evidence type="ECO:0000313" key="2">
    <source>
        <dbReference type="EMBL" id="KYD15829.1"/>
    </source>
</evidence>
<reference evidence="2 3" key="1">
    <citation type="submission" date="2016-01" db="EMBL/GenBank/DDBJ databases">
        <title>Draft Genome Sequences of Seven Thermophilic Sporeformers Isolated from Foods.</title>
        <authorList>
            <person name="Berendsen E.M."/>
            <person name="Wells-Bennik M.H."/>
            <person name="Krawcyk A.O."/>
            <person name="De Jong A."/>
            <person name="Holsappel S."/>
            <person name="Eijlander R.T."/>
            <person name="Kuipers O.P."/>
        </authorList>
    </citation>
    <scope>NUCLEOTIDE SEQUENCE [LARGE SCALE GENOMIC DNA]</scope>
    <source>
        <strain evidence="2 3">B4119</strain>
    </source>
</reference>
<keyword evidence="1" id="KW-0472">Membrane</keyword>
<dbReference type="STRING" id="81408.B4119_2257"/>
<sequence>MLEREDGFVLFAYSTACSSFFFIRMSLLVHMKVIAGETKMGKAHTQYAHHNYFLRIILTAIFNKYVV</sequence>
<keyword evidence="1" id="KW-0812">Transmembrane</keyword>
<gene>
    <name evidence="2" type="ORF">B4119_2257</name>
</gene>
<comment type="caution">
    <text evidence="2">The sequence shown here is derived from an EMBL/GenBank/DDBJ whole genome shotgun (WGS) entry which is preliminary data.</text>
</comment>
<keyword evidence="1" id="KW-1133">Transmembrane helix</keyword>
<evidence type="ECO:0000256" key="1">
    <source>
        <dbReference type="SAM" id="Phobius"/>
    </source>
</evidence>
<protein>
    <submittedName>
        <fullName evidence="2">Uncharacterized protein</fullName>
    </submittedName>
</protein>
<dbReference type="EMBL" id="LQYS01000037">
    <property type="protein sequence ID" value="KYD15829.1"/>
    <property type="molecule type" value="Genomic_DNA"/>
</dbReference>
<proteinExistence type="predicted"/>
<feature type="transmembrane region" description="Helical" evidence="1">
    <location>
        <begin position="6"/>
        <end position="23"/>
    </location>
</feature>
<organism evidence="2 3">
    <name type="scientific">Saccharococcus caldoxylosilyticus</name>
    <dbReference type="NCBI Taxonomy" id="81408"/>
    <lineage>
        <taxon>Bacteria</taxon>
        <taxon>Bacillati</taxon>
        <taxon>Bacillota</taxon>
        <taxon>Bacilli</taxon>
        <taxon>Bacillales</taxon>
        <taxon>Anoxybacillaceae</taxon>
        <taxon>Saccharococcus</taxon>
    </lineage>
</organism>
<dbReference type="AlphaFoldDB" id="A0A150LUY1"/>